<evidence type="ECO:0000313" key="2">
    <source>
        <dbReference type="Proteomes" id="UP000515789"/>
    </source>
</evidence>
<proteinExistence type="predicted"/>
<dbReference type="SUPFAM" id="SSF141130">
    <property type="entry name" value="Acetamidase/Formamidase-like"/>
    <property type="match status" value="1"/>
</dbReference>
<dbReference type="EMBL" id="CP039126">
    <property type="protein sequence ID" value="QMW76362.1"/>
    <property type="molecule type" value="Genomic_DNA"/>
</dbReference>
<protein>
    <submittedName>
        <fullName evidence="1">Acetamidase</fullName>
    </submittedName>
</protein>
<dbReference type="Gene3D" id="2.60.120.580">
    <property type="entry name" value="Acetamidase/Formamidase-like domains"/>
    <property type="match status" value="2"/>
</dbReference>
<dbReference type="Proteomes" id="UP000515789">
    <property type="component" value="Chromosome"/>
</dbReference>
<dbReference type="PANTHER" id="PTHR31891:SF1">
    <property type="entry name" value="FORMAMIDASE C869.04-RELATED"/>
    <property type="match status" value="1"/>
</dbReference>
<dbReference type="Pfam" id="PF03069">
    <property type="entry name" value="FmdA_AmdA"/>
    <property type="match status" value="2"/>
</dbReference>
<organism evidence="1 2">
    <name type="scientific">Blautia producta</name>
    <dbReference type="NCBI Taxonomy" id="33035"/>
    <lineage>
        <taxon>Bacteria</taxon>
        <taxon>Bacillati</taxon>
        <taxon>Bacillota</taxon>
        <taxon>Clostridia</taxon>
        <taxon>Lachnospirales</taxon>
        <taxon>Lachnospiraceae</taxon>
        <taxon>Blautia</taxon>
    </lineage>
</organism>
<sequence>MFIFWRNFMKNLNRDQVIYTMSREHRPVLTVKSGETVTVHTYDCFKDRLVPEDSSFDSLLFDELNPATGPIFVEDAKPGDTLRADILDISLAPLGVTEIDPEFGCLAKLVKKPVVKRLPVENQKIIFSPKLSLDLKPMIGVIGVAPADRDIPTDTPGSHGGNMDCTQIKTGASVYFPVSAKGALLSLGDLHACMGDGEIGGCGAEIAGEVTLKLTVIPAYQKPYPVVVTDKEVMAVASCKTVDEAWQKAVEYLHDYMVSETELTSDEAVMLQSIAADLSICQTVNPNKTVRMSIPLKYLEAYGYRQK</sequence>
<dbReference type="InterPro" id="IPR004304">
    <property type="entry name" value="FmdA_AmdA"/>
</dbReference>
<evidence type="ECO:0000313" key="1">
    <source>
        <dbReference type="EMBL" id="QMW76362.1"/>
    </source>
</evidence>
<gene>
    <name evidence="1" type="ORF">E5259_01435</name>
</gene>
<accession>A0A7G5MP19</accession>
<reference evidence="1 2" key="1">
    <citation type="submission" date="2019-04" db="EMBL/GenBank/DDBJ databases">
        <authorList>
            <person name="Schori C."/>
            <person name="Ahrens C."/>
        </authorList>
    </citation>
    <scope>NUCLEOTIDE SEQUENCE [LARGE SCALE GENOMIC DNA]</scope>
    <source>
        <strain evidence="1 2">DSM 2950</strain>
    </source>
</reference>
<dbReference type="PANTHER" id="PTHR31891">
    <property type="entry name" value="FORMAMIDASE C869.04-RELATED"/>
    <property type="match status" value="1"/>
</dbReference>
<name>A0A7G5MP19_9FIRM</name>
<dbReference type="GO" id="GO:0016811">
    <property type="term" value="F:hydrolase activity, acting on carbon-nitrogen (but not peptide) bonds, in linear amides"/>
    <property type="evidence" value="ECO:0007669"/>
    <property type="project" value="InterPro"/>
</dbReference>
<dbReference type="Gene3D" id="3.10.28.20">
    <property type="entry name" value="Acetamidase/Formamidase-like domains"/>
    <property type="match status" value="1"/>
</dbReference>
<dbReference type="AlphaFoldDB" id="A0A7G5MP19"/>